<dbReference type="InterPro" id="IPR008139">
    <property type="entry name" value="SaposinB_dom"/>
</dbReference>
<feature type="signal peptide" evidence="2">
    <location>
        <begin position="1"/>
        <end position="32"/>
    </location>
</feature>
<keyword evidence="5" id="KW-1185">Reference proteome</keyword>
<proteinExistence type="predicted"/>
<dbReference type="OrthoDB" id="10414626at2759"/>
<protein>
    <recommendedName>
        <fullName evidence="3">Saposin B-type domain-containing protein</fullName>
    </recommendedName>
</protein>
<accession>A0A3S0ZTR9</accession>
<dbReference type="InterPro" id="IPR011001">
    <property type="entry name" value="Saposin-like"/>
</dbReference>
<dbReference type="Gene3D" id="1.10.225.10">
    <property type="entry name" value="Saposin-like"/>
    <property type="match status" value="1"/>
</dbReference>
<dbReference type="EMBL" id="RQTK01000137">
    <property type="protein sequence ID" value="RUS86482.1"/>
    <property type="molecule type" value="Genomic_DNA"/>
</dbReference>
<evidence type="ECO:0000259" key="3">
    <source>
        <dbReference type="PROSITE" id="PS50015"/>
    </source>
</evidence>
<dbReference type="SUPFAM" id="SSF47862">
    <property type="entry name" value="Saposin"/>
    <property type="match status" value="1"/>
</dbReference>
<dbReference type="PROSITE" id="PS50015">
    <property type="entry name" value="SAP_B"/>
    <property type="match status" value="1"/>
</dbReference>
<sequence length="133" mass="13815">MTPPHPKTVRPAGTSSALVLLCAAAALLLVHAPLSTTAAPSSSLYFATALFTTTPTDPLVSWLGPSASPVFSALRSKVTCGLCRTGVSFLQVLVAQNSTQEEIIRAAVKACIRFRIESDNVCQGIVPAFAVSS</sequence>
<feature type="chain" id="PRO_5018639343" description="Saposin B-type domain-containing protein" evidence="2">
    <location>
        <begin position="33"/>
        <end position="133"/>
    </location>
</feature>
<keyword evidence="1" id="KW-1015">Disulfide bond</keyword>
<feature type="domain" description="Saposin B-type" evidence="3">
    <location>
        <begin position="76"/>
        <end position="133"/>
    </location>
</feature>
<evidence type="ECO:0000313" key="5">
    <source>
        <dbReference type="Proteomes" id="UP000271974"/>
    </source>
</evidence>
<comment type="caution">
    <text evidence="4">The sequence shown here is derived from an EMBL/GenBank/DDBJ whole genome shotgun (WGS) entry which is preliminary data.</text>
</comment>
<evidence type="ECO:0000313" key="4">
    <source>
        <dbReference type="EMBL" id="RUS86482.1"/>
    </source>
</evidence>
<gene>
    <name evidence="4" type="ORF">EGW08_005732</name>
</gene>
<dbReference type="Pfam" id="PF05184">
    <property type="entry name" value="SapB_1"/>
    <property type="match status" value="1"/>
</dbReference>
<reference evidence="4 5" key="1">
    <citation type="submission" date="2019-01" db="EMBL/GenBank/DDBJ databases">
        <title>A draft genome assembly of the solar-powered sea slug Elysia chlorotica.</title>
        <authorList>
            <person name="Cai H."/>
            <person name="Li Q."/>
            <person name="Fang X."/>
            <person name="Li J."/>
            <person name="Curtis N.E."/>
            <person name="Altenburger A."/>
            <person name="Shibata T."/>
            <person name="Feng M."/>
            <person name="Maeda T."/>
            <person name="Schwartz J.A."/>
            <person name="Shigenobu S."/>
            <person name="Lundholm N."/>
            <person name="Nishiyama T."/>
            <person name="Yang H."/>
            <person name="Hasebe M."/>
            <person name="Li S."/>
            <person name="Pierce S.K."/>
            <person name="Wang J."/>
        </authorList>
    </citation>
    <scope>NUCLEOTIDE SEQUENCE [LARGE SCALE GENOMIC DNA]</scope>
    <source>
        <strain evidence="4">EC2010</strain>
        <tissue evidence="4">Whole organism of an adult</tissue>
    </source>
</reference>
<dbReference type="GO" id="GO:0006629">
    <property type="term" value="P:lipid metabolic process"/>
    <property type="evidence" value="ECO:0007669"/>
    <property type="project" value="InterPro"/>
</dbReference>
<name>A0A3S0ZTR9_ELYCH</name>
<evidence type="ECO:0000256" key="1">
    <source>
        <dbReference type="ARBA" id="ARBA00023157"/>
    </source>
</evidence>
<dbReference type="Proteomes" id="UP000271974">
    <property type="component" value="Unassembled WGS sequence"/>
</dbReference>
<dbReference type="AlphaFoldDB" id="A0A3S0ZTR9"/>
<keyword evidence="2" id="KW-0732">Signal</keyword>
<dbReference type="InterPro" id="IPR007856">
    <property type="entry name" value="SapB_1"/>
</dbReference>
<evidence type="ECO:0000256" key="2">
    <source>
        <dbReference type="SAM" id="SignalP"/>
    </source>
</evidence>
<organism evidence="4 5">
    <name type="scientific">Elysia chlorotica</name>
    <name type="common">Eastern emerald elysia</name>
    <name type="synonym">Sea slug</name>
    <dbReference type="NCBI Taxonomy" id="188477"/>
    <lineage>
        <taxon>Eukaryota</taxon>
        <taxon>Metazoa</taxon>
        <taxon>Spiralia</taxon>
        <taxon>Lophotrochozoa</taxon>
        <taxon>Mollusca</taxon>
        <taxon>Gastropoda</taxon>
        <taxon>Heterobranchia</taxon>
        <taxon>Euthyneura</taxon>
        <taxon>Panpulmonata</taxon>
        <taxon>Sacoglossa</taxon>
        <taxon>Placobranchoidea</taxon>
        <taxon>Plakobranchidae</taxon>
        <taxon>Elysia</taxon>
    </lineage>
</organism>